<proteinExistence type="predicted"/>
<reference evidence="2" key="1">
    <citation type="journal article" date="2019" name="Int. J. Syst. Evol. Microbiol.">
        <title>The Global Catalogue of Microorganisms (GCM) 10K type strain sequencing project: providing services to taxonomists for standard genome sequencing and annotation.</title>
        <authorList>
            <consortium name="The Broad Institute Genomics Platform"/>
            <consortium name="The Broad Institute Genome Sequencing Center for Infectious Disease"/>
            <person name="Wu L."/>
            <person name="Ma J."/>
        </authorList>
    </citation>
    <scope>NUCLEOTIDE SEQUENCE [LARGE SCALE GENOMIC DNA]</scope>
    <source>
        <strain evidence="2">CCUG 62982</strain>
    </source>
</reference>
<accession>A0ABW3H924</accession>
<dbReference type="Pfam" id="PF05751">
    <property type="entry name" value="FixH"/>
    <property type="match status" value="1"/>
</dbReference>
<evidence type="ECO:0000313" key="1">
    <source>
        <dbReference type="EMBL" id="MFD0945922.1"/>
    </source>
</evidence>
<comment type="caution">
    <text evidence="1">The sequence shown here is derived from an EMBL/GenBank/DDBJ whole genome shotgun (WGS) entry which is preliminary data.</text>
</comment>
<dbReference type="InterPro" id="IPR008620">
    <property type="entry name" value="FixH"/>
</dbReference>
<keyword evidence="2" id="KW-1185">Reference proteome</keyword>
<protein>
    <submittedName>
        <fullName evidence="1">FixH family protein</fullName>
    </submittedName>
</protein>
<dbReference type="InterPro" id="IPR018037">
    <property type="entry name" value="FixH_proteobacterial"/>
</dbReference>
<dbReference type="EMBL" id="JBHTJG010000002">
    <property type="protein sequence ID" value="MFD0945922.1"/>
    <property type="molecule type" value="Genomic_DNA"/>
</dbReference>
<sequence length="151" mass="16273">MTRRFTGWHMLACMVGFFGVVIAVNVAMATLAARTFGGTVVKNSYVASQQFNTWLAEADAQQKLGWKAEAEAIDGRLVIGAQSATAPLTGARVTAVAMHPLGRAADIPLAFNEAEPGRFVAATRLPAGRWRVRIRIERDGRAADYLRDVAA</sequence>
<dbReference type="Proteomes" id="UP001596977">
    <property type="component" value="Unassembled WGS sequence"/>
</dbReference>
<organism evidence="1 2">
    <name type="scientific">Sphingomonas canadensis</name>
    <dbReference type="NCBI Taxonomy" id="1219257"/>
    <lineage>
        <taxon>Bacteria</taxon>
        <taxon>Pseudomonadati</taxon>
        <taxon>Pseudomonadota</taxon>
        <taxon>Alphaproteobacteria</taxon>
        <taxon>Sphingomonadales</taxon>
        <taxon>Sphingomonadaceae</taxon>
        <taxon>Sphingomonas</taxon>
    </lineage>
</organism>
<dbReference type="PIRSF" id="PIRSF011386">
    <property type="entry name" value="FixH"/>
    <property type="match status" value="1"/>
</dbReference>
<gene>
    <name evidence="1" type="ORF">ACFQ1E_06185</name>
</gene>
<evidence type="ECO:0000313" key="2">
    <source>
        <dbReference type="Proteomes" id="UP001596977"/>
    </source>
</evidence>
<dbReference type="RefSeq" id="WP_264943277.1">
    <property type="nucleotide sequence ID" value="NZ_JAPDRA010000002.1"/>
</dbReference>
<name>A0ABW3H924_9SPHN</name>